<dbReference type="OrthoDB" id="3066495at2759"/>
<organism evidence="1 2">
    <name type="scientific">Mycena sanguinolenta</name>
    <dbReference type="NCBI Taxonomy" id="230812"/>
    <lineage>
        <taxon>Eukaryota</taxon>
        <taxon>Fungi</taxon>
        <taxon>Dikarya</taxon>
        <taxon>Basidiomycota</taxon>
        <taxon>Agaricomycotina</taxon>
        <taxon>Agaricomycetes</taxon>
        <taxon>Agaricomycetidae</taxon>
        <taxon>Agaricales</taxon>
        <taxon>Marasmiineae</taxon>
        <taxon>Mycenaceae</taxon>
        <taxon>Mycena</taxon>
    </lineage>
</organism>
<evidence type="ECO:0000313" key="1">
    <source>
        <dbReference type="EMBL" id="KAF7375789.1"/>
    </source>
</evidence>
<name>A0A8H7DHN4_9AGAR</name>
<keyword evidence="2" id="KW-1185">Reference proteome</keyword>
<dbReference type="AlphaFoldDB" id="A0A8H7DHN4"/>
<accession>A0A8H7DHN4</accession>
<dbReference type="EMBL" id="JACAZH010000002">
    <property type="protein sequence ID" value="KAF7375789.1"/>
    <property type="molecule type" value="Genomic_DNA"/>
</dbReference>
<proteinExistence type="predicted"/>
<gene>
    <name evidence="1" type="ORF">MSAN_00468600</name>
</gene>
<protein>
    <submittedName>
        <fullName evidence="1">Uncharacterized protein</fullName>
    </submittedName>
</protein>
<sequence length="327" mass="36403">MDSNHALILCRQDSNTAVNKTVESSRPEWQGLRALALQWSPLPGRTLGQAYTSLGAAVEKRANRAAHGLGLGPHAVSCKIQSHFGDGEERLRQLELLRTSPSPTLERRCVKLMKYSLPTESINTQCQAFKEILTLVTLFPGLRPFLFHPETLGPATSIDGICAVWNPAHPPVHEGWTFWKRLAATCLIETSISAMLEQSSLSDLWNCQDGGLSIIERLLIEHSCSLIERDCSSEYRSAICVRYLGGILSLPGFWMHRGNIHSLVADKLLREMVGLLNDIVEVDAFREDVRADFDTRFDYDGVDLLASALLAGISGWFSNIDQQDRCR</sequence>
<reference evidence="1" key="1">
    <citation type="submission" date="2020-05" db="EMBL/GenBank/DDBJ databases">
        <title>Mycena genomes resolve the evolution of fungal bioluminescence.</title>
        <authorList>
            <person name="Tsai I.J."/>
        </authorList>
    </citation>
    <scope>NUCLEOTIDE SEQUENCE</scope>
    <source>
        <strain evidence="1">160909Yilan</strain>
    </source>
</reference>
<evidence type="ECO:0000313" key="2">
    <source>
        <dbReference type="Proteomes" id="UP000623467"/>
    </source>
</evidence>
<comment type="caution">
    <text evidence="1">The sequence shown here is derived from an EMBL/GenBank/DDBJ whole genome shotgun (WGS) entry which is preliminary data.</text>
</comment>
<dbReference type="Proteomes" id="UP000623467">
    <property type="component" value="Unassembled WGS sequence"/>
</dbReference>